<dbReference type="InterPro" id="IPR001099">
    <property type="entry name" value="Chalcone/stilbene_synt_N"/>
</dbReference>
<evidence type="ECO:0000259" key="6">
    <source>
        <dbReference type="Pfam" id="PF02797"/>
    </source>
</evidence>
<comment type="caution">
    <text evidence="7">The sequence shown here is derived from an EMBL/GenBank/DDBJ whole genome shotgun (WGS) entry which is preliminary data.</text>
</comment>
<dbReference type="Pfam" id="PF02797">
    <property type="entry name" value="Chal_sti_synt_C"/>
    <property type="match status" value="1"/>
</dbReference>
<dbReference type="PIRSF" id="PIRSF000451">
    <property type="entry name" value="PKS_III"/>
    <property type="match status" value="1"/>
</dbReference>
<feature type="active site" description="Acyl-thioester intermediate" evidence="4">
    <location>
        <position position="146"/>
    </location>
</feature>
<dbReference type="RefSeq" id="WP_147155558.1">
    <property type="nucleotide sequence ID" value="NZ_BKAJ01000153.1"/>
</dbReference>
<dbReference type="Proteomes" id="UP000321058">
    <property type="component" value="Unassembled WGS sequence"/>
</dbReference>
<dbReference type="AlphaFoldDB" id="A0A512NMK7"/>
<dbReference type="GO" id="GO:0016747">
    <property type="term" value="F:acyltransferase activity, transferring groups other than amino-acyl groups"/>
    <property type="evidence" value="ECO:0007669"/>
    <property type="project" value="InterPro"/>
</dbReference>
<dbReference type="OrthoDB" id="9786288at2"/>
<dbReference type="CDD" id="cd00831">
    <property type="entry name" value="CHS_like"/>
    <property type="match status" value="1"/>
</dbReference>
<keyword evidence="3" id="KW-0012">Acyltransferase</keyword>
<reference evidence="7 8" key="1">
    <citation type="submission" date="2019-07" db="EMBL/GenBank/DDBJ databases">
        <title>Whole genome shotgun sequence of Reyranella soli NBRC 108950.</title>
        <authorList>
            <person name="Hosoyama A."/>
            <person name="Uohara A."/>
            <person name="Ohji S."/>
            <person name="Ichikawa N."/>
        </authorList>
    </citation>
    <scope>NUCLEOTIDE SEQUENCE [LARGE SCALE GENOMIC DNA]</scope>
    <source>
        <strain evidence="7 8">NBRC 108950</strain>
    </source>
</reference>
<evidence type="ECO:0000256" key="1">
    <source>
        <dbReference type="ARBA" id="ARBA00005531"/>
    </source>
</evidence>
<feature type="domain" description="Chalcone/stilbene synthase C-terminal" evidence="6">
    <location>
        <begin position="219"/>
        <end position="345"/>
    </location>
</feature>
<dbReference type="InterPro" id="IPR012328">
    <property type="entry name" value="Chalcone/stilbene_synt_C"/>
</dbReference>
<evidence type="ECO:0000256" key="2">
    <source>
        <dbReference type="ARBA" id="ARBA00022679"/>
    </source>
</evidence>
<evidence type="ECO:0000313" key="8">
    <source>
        <dbReference type="Proteomes" id="UP000321058"/>
    </source>
</evidence>
<gene>
    <name evidence="7" type="ORF">RSO01_73600</name>
</gene>
<dbReference type="PANTHER" id="PTHR11877:SF99">
    <property type="entry name" value="1,3,6,8-TETRAHYDROXYNAPHTHALENE SYNTHASE"/>
    <property type="match status" value="1"/>
</dbReference>
<proteinExistence type="inferred from homology"/>
<dbReference type="GO" id="GO:0030639">
    <property type="term" value="P:polyketide biosynthetic process"/>
    <property type="evidence" value="ECO:0007669"/>
    <property type="project" value="TreeGrafter"/>
</dbReference>
<evidence type="ECO:0000259" key="5">
    <source>
        <dbReference type="Pfam" id="PF00195"/>
    </source>
</evidence>
<organism evidence="7 8">
    <name type="scientific">Reyranella soli</name>
    <dbReference type="NCBI Taxonomy" id="1230389"/>
    <lineage>
        <taxon>Bacteria</taxon>
        <taxon>Pseudomonadati</taxon>
        <taxon>Pseudomonadota</taxon>
        <taxon>Alphaproteobacteria</taxon>
        <taxon>Hyphomicrobiales</taxon>
        <taxon>Reyranellaceae</taxon>
        <taxon>Reyranella</taxon>
    </lineage>
</organism>
<feature type="domain" description="Chalcone/stilbene synthase N-terminal" evidence="5">
    <location>
        <begin position="6"/>
        <end position="206"/>
    </location>
</feature>
<name>A0A512NMK7_9HYPH</name>
<keyword evidence="8" id="KW-1185">Reference proteome</keyword>
<accession>A0A512NMK7</accession>
<dbReference type="Gene3D" id="3.40.47.10">
    <property type="match status" value="2"/>
</dbReference>
<keyword evidence="2" id="KW-0808">Transferase</keyword>
<dbReference type="InterPro" id="IPR011141">
    <property type="entry name" value="Polyketide_synthase_type-III"/>
</dbReference>
<evidence type="ECO:0000313" key="7">
    <source>
        <dbReference type="EMBL" id="GEP60194.1"/>
    </source>
</evidence>
<evidence type="ECO:0000256" key="4">
    <source>
        <dbReference type="PIRSR" id="PIRSR000451-1"/>
    </source>
</evidence>
<dbReference type="Pfam" id="PF00195">
    <property type="entry name" value="Chal_sti_synt_N"/>
    <property type="match status" value="1"/>
</dbReference>
<dbReference type="EMBL" id="BKAJ01000153">
    <property type="protein sequence ID" value="GEP60194.1"/>
    <property type="molecule type" value="Genomic_DNA"/>
</dbReference>
<sequence>MSNDASQSTALLSIGQAVPPHQLKQSDAAAAARRIFAHRYAAFERMAPVFETAGIRTRYTVKPLDWYFSDLGWPERNAAYLAGAQDLFVAAASRALAAAGCEARDVDTIVTISSTGIATPSLEARVAGRMGFRADVERVPVFGLGCAGGVSGLAIAGRLARARPGSTVLLVAIEICTAAFRMDQLTSANMVATALFGDGAAACVVRTGETGVARIEGAGEHLWPDSLDIMGWKVDPTGLGVIFDRAIPPFAEEHVGAAVDGILARIGIERASVDRFTCHPGGAKVITALESTLRLDQGTLDHERAVLEEYGNMSAPTVLFVLDRLAKQRLPQRTVLTALGPGFTCSCLSLAQAA</sequence>
<evidence type="ECO:0000256" key="3">
    <source>
        <dbReference type="ARBA" id="ARBA00023315"/>
    </source>
</evidence>
<dbReference type="SUPFAM" id="SSF53901">
    <property type="entry name" value="Thiolase-like"/>
    <property type="match status" value="2"/>
</dbReference>
<dbReference type="InterPro" id="IPR016039">
    <property type="entry name" value="Thiolase-like"/>
</dbReference>
<comment type="similarity">
    <text evidence="1">Belongs to the thiolase-like superfamily. Chalcone/stilbene synthases family.</text>
</comment>
<dbReference type="PANTHER" id="PTHR11877">
    <property type="entry name" value="HYDROXYMETHYLGLUTARYL-COA SYNTHASE"/>
    <property type="match status" value="1"/>
</dbReference>
<protein>
    <submittedName>
        <fullName evidence="7">Chalcone synthase</fullName>
    </submittedName>
</protein>